<accession>A0A222P4K7</accession>
<dbReference type="AlphaFoldDB" id="A0A222P4K7"/>
<evidence type="ECO:0000256" key="1">
    <source>
        <dbReference type="SAM" id="SignalP"/>
    </source>
</evidence>
<keyword evidence="1" id="KW-0732">Signal</keyword>
<keyword evidence="3" id="KW-1185">Reference proteome</keyword>
<dbReference type="InterPro" id="IPR010321">
    <property type="entry name" value="DUF922"/>
</dbReference>
<evidence type="ECO:0000313" key="3">
    <source>
        <dbReference type="Proteomes" id="UP000201728"/>
    </source>
</evidence>
<evidence type="ECO:0008006" key="4">
    <source>
        <dbReference type="Google" id="ProtNLM"/>
    </source>
</evidence>
<evidence type="ECO:0000313" key="2">
    <source>
        <dbReference type="EMBL" id="ASQ46790.1"/>
    </source>
</evidence>
<feature type="signal peptide" evidence="1">
    <location>
        <begin position="1"/>
        <end position="19"/>
    </location>
</feature>
<dbReference type="KEGG" id="lcd:clem_11220"/>
<dbReference type="Proteomes" id="UP000201728">
    <property type="component" value="Chromosome"/>
</dbReference>
<name>A0A222P4K7_9GAMM</name>
<feature type="chain" id="PRO_5012465805" description="DUF922 domain-containing protein" evidence="1">
    <location>
        <begin position="20"/>
        <end position="190"/>
    </location>
</feature>
<dbReference type="EMBL" id="CP016397">
    <property type="protein sequence ID" value="ASQ46790.1"/>
    <property type="molecule type" value="Genomic_DNA"/>
</dbReference>
<dbReference type="Pfam" id="PF06037">
    <property type="entry name" value="DUF922"/>
    <property type="match status" value="1"/>
</dbReference>
<proteinExistence type="predicted"/>
<sequence>MQQLIVYLLLLFTTAPAFANPAIFKTKKFYTISGNNEEELRQQMNALGPKINEAHFDAQTIWHIGWHYTWQIDNPSQNPCYIIHNSVTATITLLLPRWINQTSAPADLKNKWAHYLIALENHEKQHEINGINAAKAIEYALLKIPAMPNCKALKEKIDETAKAILNQHHLWDQQYDSETLHGKNQGATFP</sequence>
<dbReference type="OrthoDB" id="532520at2"/>
<reference evidence="3" key="1">
    <citation type="submission" date="2016-07" db="EMBL/GenBank/DDBJ databases">
        <authorList>
            <person name="Florea S."/>
            <person name="Webb J.S."/>
            <person name="Jaromczyk J."/>
            <person name="Schardl C.L."/>
        </authorList>
    </citation>
    <scope>NUCLEOTIDE SEQUENCE [LARGE SCALE GENOMIC DNA]</scope>
    <source>
        <strain evidence="3">CDC-D5610</strain>
    </source>
</reference>
<protein>
    <recommendedName>
        <fullName evidence="4">DUF922 domain-containing protein</fullName>
    </recommendedName>
</protein>
<gene>
    <name evidence="2" type="ORF">clem_11220</name>
</gene>
<organism evidence="2 3">
    <name type="scientific">Legionella clemsonensis</name>
    <dbReference type="NCBI Taxonomy" id="1867846"/>
    <lineage>
        <taxon>Bacteria</taxon>
        <taxon>Pseudomonadati</taxon>
        <taxon>Pseudomonadota</taxon>
        <taxon>Gammaproteobacteria</taxon>
        <taxon>Legionellales</taxon>
        <taxon>Legionellaceae</taxon>
        <taxon>Legionella</taxon>
    </lineage>
</organism>
<dbReference type="RefSeq" id="WP_094091614.1">
    <property type="nucleotide sequence ID" value="NZ_CP016397.1"/>
</dbReference>